<dbReference type="GO" id="GO:0016020">
    <property type="term" value="C:membrane"/>
    <property type="evidence" value="ECO:0007669"/>
    <property type="project" value="InterPro"/>
</dbReference>
<dbReference type="PATRIC" id="fig|1435349.4.peg.3292"/>
<sequence length="225" mass="25294">MGGFFKSSIGRKVAMALSAFFLMVFLLQHFAINLLSVFNPDLFNEVSHFMGTNPLVQFALQPVLIFGVVFHFIMGFVLEIKNKKAQGVAYVKNNGAANSTWMSRNMIWSGAAILAFIVLHFIDFWIPEINTKYIQGDWSGTLEGVEGFRYYEELTHKFVSPIRVGAYVLAFVFLALHLLHGFTSAFQSVGATAGRKKTLQNIGKAYSIIIPLGFIFIALYHHFNH</sequence>
<protein>
    <submittedName>
        <fullName evidence="2">Succinate dehydrogenase</fullName>
    </submittedName>
</protein>
<gene>
    <name evidence="2" type="ORF">PW52_11495</name>
</gene>
<dbReference type="Proteomes" id="UP000032578">
    <property type="component" value="Unassembled WGS sequence"/>
</dbReference>
<dbReference type="InterPro" id="IPR034804">
    <property type="entry name" value="SQR/QFR_C/D"/>
</dbReference>
<reference evidence="2 3" key="1">
    <citation type="submission" date="2014-11" db="EMBL/GenBank/DDBJ databases">
        <title>Tamlana sedimentorum sp. nov., isolated from shallow sand sediments of the Sea of Japan.</title>
        <authorList>
            <person name="Romanenko L.A."/>
        </authorList>
    </citation>
    <scope>NUCLEOTIDE SEQUENCE [LARGE SCALE GENOMIC DNA]</scope>
    <source>
        <strain evidence="2 3">JCM 19808</strain>
    </source>
</reference>
<dbReference type="OrthoDB" id="9802842at2"/>
<dbReference type="RefSeq" id="WP_044633086.1">
    <property type="nucleotide sequence ID" value="NZ_JTDW01000007.1"/>
</dbReference>
<feature type="transmembrane region" description="Helical" evidence="1">
    <location>
        <begin position="106"/>
        <end position="126"/>
    </location>
</feature>
<keyword evidence="1" id="KW-0472">Membrane</keyword>
<dbReference type="AlphaFoldDB" id="A0A0D7W8B8"/>
<dbReference type="Gene3D" id="1.20.1300.10">
    <property type="entry name" value="Fumarate reductase/succinate dehydrogenase, transmembrane subunit"/>
    <property type="match status" value="1"/>
</dbReference>
<dbReference type="InterPro" id="IPR011138">
    <property type="entry name" value="Cytochrome_b-558"/>
</dbReference>
<evidence type="ECO:0000313" key="3">
    <source>
        <dbReference type="Proteomes" id="UP000032578"/>
    </source>
</evidence>
<evidence type="ECO:0000313" key="2">
    <source>
        <dbReference type="EMBL" id="KJD35284.1"/>
    </source>
</evidence>
<accession>A0A0D7W8B8</accession>
<feature type="transmembrane region" description="Helical" evidence="1">
    <location>
        <begin position="55"/>
        <end position="78"/>
    </location>
</feature>
<dbReference type="NCBIfam" id="TIGR02046">
    <property type="entry name" value="sdhC_b558_fam"/>
    <property type="match status" value="1"/>
</dbReference>
<keyword evidence="1" id="KW-1133">Transmembrane helix</keyword>
<dbReference type="CDD" id="cd03498">
    <property type="entry name" value="SQR_TypeB_2_TM"/>
    <property type="match status" value="1"/>
</dbReference>
<evidence type="ECO:0000256" key="1">
    <source>
        <dbReference type="SAM" id="Phobius"/>
    </source>
</evidence>
<proteinExistence type="predicted"/>
<keyword evidence="1" id="KW-0812">Transmembrane</keyword>
<organism evidence="2 3">
    <name type="scientific">Neotamlana sedimentorum</name>
    <dbReference type="NCBI Taxonomy" id="1435349"/>
    <lineage>
        <taxon>Bacteria</taxon>
        <taxon>Pseudomonadati</taxon>
        <taxon>Bacteroidota</taxon>
        <taxon>Flavobacteriia</taxon>
        <taxon>Flavobacteriales</taxon>
        <taxon>Flavobacteriaceae</taxon>
        <taxon>Neotamlana</taxon>
    </lineage>
</organism>
<feature type="transmembrane region" description="Helical" evidence="1">
    <location>
        <begin position="205"/>
        <end position="223"/>
    </location>
</feature>
<dbReference type="EMBL" id="JTDW01000007">
    <property type="protein sequence ID" value="KJD35284.1"/>
    <property type="molecule type" value="Genomic_DNA"/>
</dbReference>
<dbReference type="SUPFAM" id="SSF81343">
    <property type="entry name" value="Fumarate reductase respiratory complex transmembrane subunits"/>
    <property type="match status" value="1"/>
</dbReference>
<comment type="caution">
    <text evidence="2">The sequence shown here is derived from an EMBL/GenBank/DDBJ whole genome shotgun (WGS) entry which is preliminary data.</text>
</comment>
<dbReference type="STRING" id="1435349.PW52_11495"/>
<keyword evidence="3" id="KW-1185">Reference proteome</keyword>
<feature type="transmembrane region" description="Helical" evidence="1">
    <location>
        <begin position="164"/>
        <end position="185"/>
    </location>
</feature>
<name>A0A0D7W8B8_9FLAO</name>